<dbReference type="Proteomes" id="UP001148786">
    <property type="component" value="Unassembled WGS sequence"/>
</dbReference>
<name>A0A9W8MSF4_9AGAR</name>
<evidence type="ECO:0000313" key="2">
    <source>
        <dbReference type="EMBL" id="KAJ3499246.1"/>
    </source>
</evidence>
<dbReference type="AlphaFoldDB" id="A0A9W8MSF4"/>
<dbReference type="EMBL" id="JANKHO010001753">
    <property type="protein sequence ID" value="KAJ3499246.1"/>
    <property type="molecule type" value="Genomic_DNA"/>
</dbReference>
<feature type="region of interest" description="Disordered" evidence="1">
    <location>
        <begin position="82"/>
        <end position="105"/>
    </location>
</feature>
<keyword evidence="3" id="KW-1185">Reference proteome</keyword>
<evidence type="ECO:0000256" key="1">
    <source>
        <dbReference type="SAM" id="MobiDB-lite"/>
    </source>
</evidence>
<protein>
    <submittedName>
        <fullName evidence="2">Uncharacterized protein</fullName>
    </submittedName>
</protein>
<gene>
    <name evidence="2" type="ORF">NLJ89_g10119</name>
</gene>
<sequence>MPAIVPVSRDWRSFAAAAQPQKTSALRSTEAKPAMTGGLGAFTSNALSAFGSTARTESKPISGGFGSFASATPTLTTKASVFGSPFGASSTPSSSCATEPTPTRPQRLLLRDLHPSLSPPRYTLMFQRIAHLNLNSNCTVRRSKSTTMDEDQ</sequence>
<feature type="compositionally biased region" description="Low complexity" evidence="1">
    <location>
        <begin position="82"/>
        <end position="101"/>
    </location>
</feature>
<comment type="caution">
    <text evidence="2">The sequence shown here is derived from an EMBL/GenBank/DDBJ whole genome shotgun (WGS) entry which is preliminary data.</text>
</comment>
<proteinExistence type="predicted"/>
<evidence type="ECO:0000313" key="3">
    <source>
        <dbReference type="Proteomes" id="UP001148786"/>
    </source>
</evidence>
<reference evidence="2" key="1">
    <citation type="submission" date="2022-07" db="EMBL/GenBank/DDBJ databases">
        <title>Genome Sequence of Agrocybe chaxingu.</title>
        <authorList>
            <person name="Buettner E."/>
        </authorList>
    </citation>
    <scope>NUCLEOTIDE SEQUENCE</scope>
    <source>
        <strain evidence="2">MP-N11</strain>
    </source>
</reference>
<organism evidence="2 3">
    <name type="scientific">Agrocybe chaxingu</name>
    <dbReference type="NCBI Taxonomy" id="84603"/>
    <lineage>
        <taxon>Eukaryota</taxon>
        <taxon>Fungi</taxon>
        <taxon>Dikarya</taxon>
        <taxon>Basidiomycota</taxon>
        <taxon>Agaricomycotina</taxon>
        <taxon>Agaricomycetes</taxon>
        <taxon>Agaricomycetidae</taxon>
        <taxon>Agaricales</taxon>
        <taxon>Agaricineae</taxon>
        <taxon>Strophariaceae</taxon>
        <taxon>Agrocybe</taxon>
    </lineage>
</organism>
<accession>A0A9W8MSF4</accession>